<gene>
    <name evidence="3" type="ORF">HYZ11_17035</name>
</gene>
<feature type="region of interest" description="Disordered" evidence="1">
    <location>
        <begin position="78"/>
        <end position="157"/>
    </location>
</feature>
<keyword evidence="2" id="KW-1133">Transmembrane helix</keyword>
<comment type="caution">
    <text evidence="3">The sequence shown here is derived from an EMBL/GenBank/DDBJ whole genome shotgun (WGS) entry which is preliminary data.</text>
</comment>
<evidence type="ECO:0000256" key="1">
    <source>
        <dbReference type="SAM" id="MobiDB-lite"/>
    </source>
</evidence>
<dbReference type="Proteomes" id="UP000782312">
    <property type="component" value="Unassembled WGS sequence"/>
</dbReference>
<name>A0A932I0Y7_UNCTE</name>
<keyword evidence="2" id="KW-0472">Membrane</keyword>
<evidence type="ECO:0000313" key="3">
    <source>
        <dbReference type="EMBL" id="MBI3129316.1"/>
    </source>
</evidence>
<accession>A0A932I0Y7</accession>
<feature type="compositionally biased region" description="Basic and acidic residues" evidence="1">
    <location>
        <begin position="88"/>
        <end position="102"/>
    </location>
</feature>
<evidence type="ECO:0000256" key="2">
    <source>
        <dbReference type="SAM" id="Phobius"/>
    </source>
</evidence>
<organism evidence="3 4">
    <name type="scientific">Tectimicrobiota bacterium</name>
    <dbReference type="NCBI Taxonomy" id="2528274"/>
    <lineage>
        <taxon>Bacteria</taxon>
        <taxon>Pseudomonadati</taxon>
        <taxon>Nitrospinota/Tectimicrobiota group</taxon>
        <taxon>Candidatus Tectimicrobiota</taxon>
    </lineage>
</organism>
<dbReference type="AlphaFoldDB" id="A0A932I0Y7"/>
<keyword evidence="2" id="KW-0812">Transmembrane</keyword>
<protein>
    <submittedName>
        <fullName evidence="3">Uncharacterized protein</fullName>
    </submittedName>
</protein>
<proteinExistence type="predicted"/>
<feature type="compositionally biased region" description="Pro residues" evidence="1">
    <location>
        <begin position="119"/>
        <end position="135"/>
    </location>
</feature>
<reference evidence="3" key="1">
    <citation type="submission" date="2020-07" db="EMBL/GenBank/DDBJ databases">
        <title>Huge and variable diversity of episymbiotic CPR bacteria and DPANN archaea in groundwater ecosystems.</title>
        <authorList>
            <person name="He C.Y."/>
            <person name="Keren R."/>
            <person name="Whittaker M."/>
            <person name="Farag I.F."/>
            <person name="Doudna J."/>
            <person name="Cate J.H.D."/>
            <person name="Banfield J.F."/>
        </authorList>
    </citation>
    <scope>NUCLEOTIDE SEQUENCE</scope>
    <source>
        <strain evidence="3">NC_groundwater_763_Ag_S-0.2um_68_21</strain>
    </source>
</reference>
<dbReference type="EMBL" id="JACPUR010000040">
    <property type="protein sequence ID" value="MBI3129316.1"/>
    <property type="molecule type" value="Genomic_DNA"/>
</dbReference>
<sequence>MDRAFLLQFAPEAVLLLFAALGAAAALILMRPFLRWYLGLGRMEETLHRLDTRLEDLFLLLEEEDGRDAARARAVFDFPEPPAVPPSQKREPEVHSRLRDLEAPAPRPRAPEPHLSRVPDPPLAHVPERPVPPAAPSGGALRFRSPQARRPVIRKNT</sequence>
<evidence type="ECO:0000313" key="4">
    <source>
        <dbReference type="Proteomes" id="UP000782312"/>
    </source>
</evidence>
<feature type="transmembrane region" description="Helical" evidence="2">
    <location>
        <begin position="13"/>
        <end position="34"/>
    </location>
</feature>